<evidence type="ECO:0000313" key="1">
    <source>
        <dbReference type="EMBL" id="RSM90675.1"/>
    </source>
</evidence>
<accession>A0A428ZRJ0</accession>
<gene>
    <name evidence="1" type="ORF">DMH04_04225</name>
</gene>
<sequence>MPSHRTCAIHQPNLFPRLSTLAKLYAADVWVVLDDVQFNMRDYQHRTRLLSPDAKQEQWLSLPVHRPFGRSTRINEALLLDQAKSARRTSELVRQYYGHCRQWSALRPIVDAVAAEIQLSNYLVDATELSTRLLLEQMGWRGRIVRSSTFAVRQERSTRLADLAAAVGAREYLCGTGGARYLDKTDFRKQRIAVQYVRLPEASALHEHKPASGLWWLAAVSWSDLRGLFWEDVAGMVV</sequence>
<comment type="caution">
    <text evidence="1">The sequence shown here is derived from an EMBL/GenBank/DDBJ whole genome shotgun (WGS) entry which is preliminary data.</text>
</comment>
<proteinExistence type="predicted"/>
<organism evidence="1 2">
    <name type="scientific">Kibdelosporangium aridum</name>
    <dbReference type="NCBI Taxonomy" id="2030"/>
    <lineage>
        <taxon>Bacteria</taxon>
        <taxon>Bacillati</taxon>
        <taxon>Actinomycetota</taxon>
        <taxon>Actinomycetes</taxon>
        <taxon>Pseudonocardiales</taxon>
        <taxon>Pseudonocardiaceae</taxon>
        <taxon>Kibdelosporangium</taxon>
    </lineage>
</organism>
<reference evidence="1 2" key="1">
    <citation type="submission" date="2018-05" db="EMBL/GenBank/DDBJ databases">
        <title>Evolution of GPA BGCs.</title>
        <authorList>
            <person name="Waglechner N."/>
            <person name="Wright G.D."/>
        </authorList>
    </citation>
    <scope>NUCLEOTIDE SEQUENCE [LARGE SCALE GENOMIC DNA]</scope>
    <source>
        <strain evidence="1 2">A82846</strain>
    </source>
</reference>
<evidence type="ECO:0000313" key="2">
    <source>
        <dbReference type="Proteomes" id="UP000287547"/>
    </source>
</evidence>
<dbReference type="EMBL" id="QHKI01000002">
    <property type="protein sequence ID" value="RSM90675.1"/>
    <property type="molecule type" value="Genomic_DNA"/>
</dbReference>
<dbReference type="Pfam" id="PF08889">
    <property type="entry name" value="WbqC"/>
    <property type="match status" value="1"/>
</dbReference>
<dbReference type="Proteomes" id="UP000287547">
    <property type="component" value="Unassembled WGS sequence"/>
</dbReference>
<dbReference type="AlphaFoldDB" id="A0A428ZRJ0"/>
<evidence type="ECO:0008006" key="3">
    <source>
        <dbReference type="Google" id="ProtNLM"/>
    </source>
</evidence>
<dbReference type="RefSeq" id="WP_051793816.1">
    <property type="nucleotide sequence ID" value="NZ_QHKI01000002.1"/>
</dbReference>
<name>A0A428ZRJ0_KIBAR</name>
<dbReference type="OrthoDB" id="3611744at2"/>
<dbReference type="InterPro" id="IPR014985">
    <property type="entry name" value="WbqC"/>
</dbReference>
<protein>
    <recommendedName>
        <fullName evidence="3">WbqC-like protein family protein</fullName>
    </recommendedName>
</protein>